<sequence length="122" mass="14136">MVHKLNKKNYLESAQFLKLAIERRGKLGHLTSEVTKPTTNDLFLKKWQSESSLVIAWFINSMELAIGKPYLFLPTTKYFWANVTLPLLQRDSDFMLGNGFWVGNHYPLFAKFSLKLGVRSPR</sequence>
<accession>A0A438HT56</accession>
<protein>
    <submittedName>
        <fullName evidence="1">Uncharacterized protein</fullName>
    </submittedName>
</protein>
<comment type="caution">
    <text evidence="1">The sequence shown here is derived from an EMBL/GenBank/DDBJ whole genome shotgun (WGS) entry which is preliminary data.</text>
</comment>
<evidence type="ECO:0000313" key="1">
    <source>
        <dbReference type="EMBL" id="RVW87647.1"/>
    </source>
</evidence>
<dbReference type="PANTHER" id="PTHR37610:SF75">
    <property type="entry name" value="RETROTRANSPOSON COPIA-LIKE N-TERMINAL DOMAIN-CONTAINING PROTEIN"/>
    <property type="match status" value="1"/>
</dbReference>
<gene>
    <name evidence="1" type="ORF">CK203_041208</name>
</gene>
<proteinExistence type="predicted"/>
<organism evidence="1 2">
    <name type="scientific">Vitis vinifera</name>
    <name type="common">Grape</name>
    <dbReference type="NCBI Taxonomy" id="29760"/>
    <lineage>
        <taxon>Eukaryota</taxon>
        <taxon>Viridiplantae</taxon>
        <taxon>Streptophyta</taxon>
        <taxon>Embryophyta</taxon>
        <taxon>Tracheophyta</taxon>
        <taxon>Spermatophyta</taxon>
        <taxon>Magnoliopsida</taxon>
        <taxon>eudicotyledons</taxon>
        <taxon>Gunneridae</taxon>
        <taxon>Pentapetalae</taxon>
        <taxon>rosids</taxon>
        <taxon>Vitales</taxon>
        <taxon>Vitaceae</taxon>
        <taxon>Viteae</taxon>
        <taxon>Vitis</taxon>
    </lineage>
</organism>
<dbReference type="PANTHER" id="PTHR37610">
    <property type="entry name" value="CCHC-TYPE DOMAIN-CONTAINING PROTEIN"/>
    <property type="match status" value="1"/>
</dbReference>
<evidence type="ECO:0000313" key="2">
    <source>
        <dbReference type="Proteomes" id="UP000288805"/>
    </source>
</evidence>
<dbReference type="AlphaFoldDB" id="A0A438HT56"/>
<name>A0A438HT56_VITVI</name>
<dbReference type="EMBL" id="QGNW01000182">
    <property type="protein sequence ID" value="RVW87647.1"/>
    <property type="molecule type" value="Genomic_DNA"/>
</dbReference>
<reference evidence="1 2" key="1">
    <citation type="journal article" date="2018" name="PLoS Genet.">
        <title>Population sequencing reveals clonal diversity and ancestral inbreeding in the grapevine cultivar Chardonnay.</title>
        <authorList>
            <person name="Roach M.J."/>
            <person name="Johnson D.L."/>
            <person name="Bohlmann J."/>
            <person name="van Vuuren H.J."/>
            <person name="Jones S.J."/>
            <person name="Pretorius I.S."/>
            <person name="Schmidt S.A."/>
            <person name="Borneman A.R."/>
        </authorList>
    </citation>
    <scope>NUCLEOTIDE SEQUENCE [LARGE SCALE GENOMIC DNA]</scope>
    <source>
        <strain evidence="2">cv. Chardonnay</strain>
        <tissue evidence="1">Leaf</tissue>
    </source>
</reference>
<dbReference type="Proteomes" id="UP000288805">
    <property type="component" value="Unassembled WGS sequence"/>
</dbReference>